<organism evidence="1 2">
    <name type="scientific">Meloidogyne enterolobii</name>
    <name type="common">Root-knot nematode worm</name>
    <name type="synonym">Meloidogyne mayaguensis</name>
    <dbReference type="NCBI Taxonomy" id="390850"/>
    <lineage>
        <taxon>Eukaryota</taxon>
        <taxon>Metazoa</taxon>
        <taxon>Ecdysozoa</taxon>
        <taxon>Nematoda</taxon>
        <taxon>Chromadorea</taxon>
        <taxon>Rhabditida</taxon>
        <taxon>Tylenchina</taxon>
        <taxon>Tylenchomorpha</taxon>
        <taxon>Tylenchoidea</taxon>
        <taxon>Meloidogynidae</taxon>
        <taxon>Meloidogyninae</taxon>
        <taxon>Meloidogyne</taxon>
    </lineage>
</organism>
<sequence>MSGSLRDRILTINPSIGNILYNPTAYLLYNREIGMSKERRRFLIVNVFDFVLSTLLWLLSAVTKPYKHTWMEVFLEEINIFAPHFLHNSLFDLGRILALNLFGWGRGLGYTASQALGYVFIRVVSIWVVFAFDGLKREEQEHLSRRRENKSVTNNPSFYLFLFRIPVAFTTTVSTIFIGIKIFYFFDKDKGSIQQYLVIIASLCIAWFELWLMPFRVLDSEHQRDIGVGTTVINGSDTDRQRLNAQELIRQIVANEEEFFHTAFEDDTSDENEERCKNISRIGKVSRRKCKEAIIRAQNEADLLFVNINCWKVLQKENKNVPEIRYHDASNSYYIKTVIDHTARAVFNAVWRESQKWNKQILETRIVAVVDSTTDIVITITKASGGGYIAPRHFIDIRRFITNTDETSFVGVYVSIEFAEEEGTVRGEQKTSKSAKNEGGVEIRGRNGVNMFRISKMGEKNALFEWLMNTDLRIPIPRMLIRRV</sequence>
<accession>A0ACB1A6E3</accession>
<protein>
    <submittedName>
        <fullName evidence="1">Uncharacterized protein</fullName>
    </submittedName>
</protein>
<name>A0ACB1A6E3_MELEN</name>
<reference evidence="1" key="1">
    <citation type="submission" date="2023-11" db="EMBL/GenBank/DDBJ databases">
        <authorList>
            <person name="Poullet M."/>
        </authorList>
    </citation>
    <scope>NUCLEOTIDE SEQUENCE</scope>
    <source>
        <strain evidence="1">E1834</strain>
    </source>
</reference>
<comment type="caution">
    <text evidence="1">The sequence shown here is derived from an EMBL/GenBank/DDBJ whole genome shotgun (WGS) entry which is preliminary data.</text>
</comment>
<evidence type="ECO:0000313" key="2">
    <source>
        <dbReference type="Proteomes" id="UP001497535"/>
    </source>
</evidence>
<proteinExistence type="predicted"/>
<keyword evidence="2" id="KW-1185">Reference proteome</keyword>
<dbReference type="Proteomes" id="UP001497535">
    <property type="component" value="Unassembled WGS sequence"/>
</dbReference>
<evidence type="ECO:0000313" key="1">
    <source>
        <dbReference type="EMBL" id="CAK5086728.1"/>
    </source>
</evidence>
<gene>
    <name evidence="1" type="ORF">MENTE1834_LOCUS34243</name>
</gene>
<dbReference type="EMBL" id="CAVMJV010000061">
    <property type="protein sequence ID" value="CAK5086728.1"/>
    <property type="molecule type" value="Genomic_DNA"/>
</dbReference>